<comment type="caution">
    <text evidence="2">The sequence shown here is derived from an EMBL/GenBank/DDBJ whole genome shotgun (WGS) entry which is preliminary data.</text>
</comment>
<dbReference type="PANTHER" id="PTHR47018">
    <property type="entry name" value="CXC DOMAIN-CONTAINING PROTEIN-RELATED"/>
    <property type="match status" value="1"/>
</dbReference>
<evidence type="ECO:0000313" key="3">
    <source>
        <dbReference type="Proteomes" id="UP001208570"/>
    </source>
</evidence>
<sequence>MDHRKSALTSKKMSLENRDSLPSLAECTLRKMAETVREIESLGDEQYTKFVEERLELRTNPVTDTLPKNKLPRFSRSQTKTQSKQQMQLAAVKSDCSLFSRLYIACQSCDGDLDQFFSHENQTAPPGLSTGGNL</sequence>
<organism evidence="2 3">
    <name type="scientific">Paralvinella palmiformis</name>
    <dbReference type="NCBI Taxonomy" id="53620"/>
    <lineage>
        <taxon>Eukaryota</taxon>
        <taxon>Metazoa</taxon>
        <taxon>Spiralia</taxon>
        <taxon>Lophotrochozoa</taxon>
        <taxon>Annelida</taxon>
        <taxon>Polychaeta</taxon>
        <taxon>Sedentaria</taxon>
        <taxon>Canalipalpata</taxon>
        <taxon>Terebellida</taxon>
        <taxon>Terebelliformia</taxon>
        <taxon>Alvinellidae</taxon>
        <taxon>Paralvinella</taxon>
    </lineage>
</organism>
<proteinExistence type="predicted"/>
<dbReference type="Proteomes" id="UP001208570">
    <property type="component" value="Unassembled WGS sequence"/>
</dbReference>
<protein>
    <submittedName>
        <fullName evidence="2">Uncharacterized protein</fullName>
    </submittedName>
</protein>
<name>A0AAD9J9X3_9ANNE</name>
<evidence type="ECO:0000256" key="1">
    <source>
        <dbReference type="SAM" id="MobiDB-lite"/>
    </source>
</evidence>
<gene>
    <name evidence="2" type="ORF">LSH36_455g04006</name>
</gene>
<evidence type="ECO:0000313" key="2">
    <source>
        <dbReference type="EMBL" id="KAK2149322.1"/>
    </source>
</evidence>
<reference evidence="2" key="1">
    <citation type="journal article" date="2023" name="Mol. Biol. Evol.">
        <title>Third-Generation Sequencing Reveals the Adaptive Role of the Epigenome in Three Deep-Sea Polychaetes.</title>
        <authorList>
            <person name="Perez M."/>
            <person name="Aroh O."/>
            <person name="Sun Y."/>
            <person name="Lan Y."/>
            <person name="Juniper S.K."/>
            <person name="Young C.R."/>
            <person name="Angers B."/>
            <person name="Qian P.Y."/>
        </authorList>
    </citation>
    <scope>NUCLEOTIDE SEQUENCE</scope>
    <source>
        <strain evidence="2">P08H-3</strain>
    </source>
</reference>
<keyword evidence="3" id="KW-1185">Reference proteome</keyword>
<accession>A0AAD9J9X3</accession>
<dbReference type="EMBL" id="JAODUP010000456">
    <property type="protein sequence ID" value="KAK2149322.1"/>
    <property type="molecule type" value="Genomic_DNA"/>
</dbReference>
<dbReference type="AlphaFoldDB" id="A0AAD9J9X3"/>
<feature type="region of interest" description="Disordered" evidence="1">
    <location>
        <begin position="61"/>
        <end position="82"/>
    </location>
</feature>